<evidence type="ECO:0000256" key="4">
    <source>
        <dbReference type="ARBA" id="ARBA00022630"/>
    </source>
</evidence>
<keyword evidence="5" id="KW-0808">Transferase</keyword>
<name>A0A2S6N0E2_RHOGL</name>
<accession>A0A2S6N0E2</accession>
<sequence length="381" mass="41023">MFLLPGLPGCLLRRSRLSADGVAPETIGAAAGRPAAGCPPRDNKPMTPGRLGRRRAITILGTFAGIPLLATDRRATDPAVLYQWTGTALGSPARVLLYHPMRMQVQRVVALCTAEIERLERIFALYRPDSEIARVNLDGRIAQPSDDLLLVLSLCERLSALSDGAFDVTVQPLWDLYARHFFGAETPPREGPSPRAIAVARSLVNWKEIAFSGRQVALGRPGMGLTLNGVAQGYLTDRVVDILRNNGFDRLLCDFGKSEIAVIGRRADNRPWRVGLADPRQPEKFASVLDLLQGALCTSGGYGTKFEASGKYHHLFDTATGTSASHYIATSVLAPSAMVADALSTALYVAPPCRSRDMLANYPGAKALMTLPDGAVQHLPG</sequence>
<protein>
    <recommendedName>
        <fullName evidence="3">FAD:protein FMN transferase</fullName>
        <ecNumber evidence="2">2.7.1.180</ecNumber>
    </recommendedName>
    <alternativeName>
        <fullName evidence="9">Flavin transferase</fullName>
    </alternativeName>
</protein>
<comment type="catalytic activity">
    <reaction evidence="10">
        <text>L-threonyl-[protein] + FAD = FMN-L-threonyl-[protein] + AMP + H(+)</text>
        <dbReference type="Rhea" id="RHEA:36847"/>
        <dbReference type="Rhea" id="RHEA-COMP:11060"/>
        <dbReference type="Rhea" id="RHEA-COMP:11061"/>
        <dbReference type="ChEBI" id="CHEBI:15378"/>
        <dbReference type="ChEBI" id="CHEBI:30013"/>
        <dbReference type="ChEBI" id="CHEBI:57692"/>
        <dbReference type="ChEBI" id="CHEBI:74257"/>
        <dbReference type="ChEBI" id="CHEBI:456215"/>
        <dbReference type="EC" id="2.7.1.180"/>
    </reaction>
</comment>
<evidence type="ECO:0000256" key="2">
    <source>
        <dbReference type="ARBA" id="ARBA00011955"/>
    </source>
</evidence>
<evidence type="ECO:0000256" key="7">
    <source>
        <dbReference type="ARBA" id="ARBA00022827"/>
    </source>
</evidence>
<keyword evidence="7" id="KW-0274">FAD</keyword>
<dbReference type="Proteomes" id="UP000239724">
    <property type="component" value="Unassembled WGS sequence"/>
</dbReference>
<evidence type="ECO:0000256" key="6">
    <source>
        <dbReference type="ARBA" id="ARBA00022723"/>
    </source>
</evidence>
<gene>
    <name evidence="12" type="ORF">CCS01_25655</name>
</gene>
<dbReference type="SUPFAM" id="SSF143631">
    <property type="entry name" value="ApbE-like"/>
    <property type="match status" value="1"/>
</dbReference>
<comment type="caution">
    <text evidence="12">The sequence shown here is derived from an EMBL/GenBank/DDBJ whole genome shotgun (WGS) entry which is preliminary data.</text>
</comment>
<evidence type="ECO:0000256" key="10">
    <source>
        <dbReference type="ARBA" id="ARBA00048540"/>
    </source>
</evidence>
<keyword evidence="6" id="KW-0479">Metal-binding</keyword>
<evidence type="ECO:0000256" key="5">
    <source>
        <dbReference type="ARBA" id="ARBA00022679"/>
    </source>
</evidence>
<dbReference type="InterPro" id="IPR024932">
    <property type="entry name" value="ApbE"/>
</dbReference>
<comment type="cofactor">
    <cofactor evidence="1">
        <name>Mg(2+)</name>
        <dbReference type="ChEBI" id="CHEBI:18420"/>
    </cofactor>
</comment>
<feature type="compositionally biased region" description="Low complexity" evidence="11">
    <location>
        <begin position="30"/>
        <end position="40"/>
    </location>
</feature>
<evidence type="ECO:0000256" key="8">
    <source>
        <dbReference type="ARBA" id="ARBA00022842"/>
    </source>
</evidence>
<keyword evidence="13" id="KW-1185">Reference proteome</keyword>
<keyword evidence="8" id="KW-0460">Magnesium</keyword>
<evidence type="ECO:0000313" key="13">
    <source>
        <dbReference type="Proteomes" id="UP000239724"/>
    </source>
</evidence>
<dbReference type="Pfam" id="PF02424">
    <property type="entry name" value="ApbE"/>
    <property type="match status" value="1"/>
</dbReference>
<evidence type="ECO:0000256" key="3">
    <source>
        <dbReference type="ARBA" id="ARBA00016337"/>
    </source>
</evidence>
<dbReference type="EMBL" id="NHRY01000250">
    <property type="protein sequence ID" value="PPQ28056.1"/>
    <property type="molecule type" value="Genomic_DNA"/>
</dbReference>
<proteinExistence type="predicted"/>
<dbReference type="InterPro" id="IPR003374">
    <property type="entry name" value="ApbE-like_sf"/>
</dbReference>
<dbReference type="Gene3D" id="3.10.520.10">
    <property type="entry name" value="ApbE-like domains"/>
    <property type="match status" value="1"/>
</dbReference>
<dbReference type="GO" id="GO:0046872">
    <property type="term" value="F:metal ion binding"/>
    <property type="evidence" value="ECO:0007669"/>
    <property type="project" value="UniProtKB-KW"/>
</dbReference>
<dbReference type="GO" id="GO:0016740">
    <property type="term" value="F:transferase activity"/>
    <property type="evidence" value="ECO:0007669"/>
    <property type="project" value="UniProtKB-KW"/>
</dbReference>
<organism evidence="12 13">
    <name type="scientific">Rhodopila globiformis</name>
    <name type="common">Rhodopseudomonas globiformis</name>
    <dbReference type="NCBI Taxonomy" id="1071"/>
    <lineage>
        <taxon>Bacteria</taxon>
        <taxon>Pseudomonadati</taxon>
        <taxon>Pseudomonadota</taxon>
        <taxon>Alphaproteobacteria</taxon>
        <taxon>Acetobacterales</taxon>
        <taxon>Acetobacteraceae</taxon>
        <taxon>Rhodopila</taxon>
    </lineage>
</organism>
<evidence type="ECO:0000256" key="11">
    <source>
        <dbReference type="SAM" id="MobiDB-lite"/>
    </source>
</evidence>
<evidence type="ECO:0000256" key="9">
    <source>
        <dbReference type="ARBA" id="ARBA00031306"/>
    </source>
</evidence>
<dbReference type="AlphaFoldDB" id="A0A2S6N0E2"/>
<evidence type="ECO:0000313" key="12">
    <source>
        <dbReference type="EMBL" id="PPQ28056.1"/>
    </source>
</evidence>
<feature type="region of interest" description="Disordered" evidence="11">
    <location>
        <begin position="30"/>
        <end position="50"/>
    </location>
</feature>
<evidence type="ECO:0000256" key="1">
    <source>
        <dbReference type="ARBA" id="ARBA00001946"/>
    </source>
</evidence>
<dbReference type="EC" id="2.7.1.180" evidence="2"/>
<keyword evidence="4" id="KW-0285">Flavoprotein</keyword>
<dbReference type="PANTHER" id="PTHR30040:SF2">
    <property type="entry name" value="FAD:PROTEIN FMN TRANSFERASE"/>
    <property type="match status" value="1"/>
</dbReference>
<reference evidence="12 13" key="1">
    <citation type="journal article" date="2018" name="Arch. Microbiol.">
        <title>New insights into the metabolic potential of the phototrophic purple bacterium Rhodopila globiformis DSM 161(T) from its draft genome sequence and evidence for a vanadium-dependent nitrogenase.</title>
        <authorList>
            <person name="Imhoff J.F."/>
            <person name="Rahn T."/>
            <person name="Kunzel S."/>
            <person name="Neulinger S.C."/>
        </authorList>
    </citation>
    <scope>NUCLEOTIDE SEQUENCE [LARGE SCALE GENOMIC DNA]</scope>
    <source>
        <strain evidence="12 13">DSM 161</strain>
    </source>
</reference>
<dbReference type="PANTHER" id="PTHR30040">
    <property type="entry name" value="THIAMINE BIOSYNTHESIS LIPOPROTEIN APBE"/>
    <property type="match status" value="1"/>
</dbReference>